<feature type="repeat" description="TPR" evidence="8">
    <location>
        <begin position="504"/>
        <end position="537"/>
    </location>
</feature>
<dbReference type="Gene3D" id="1.25.40.10">
    <property type="entry name" value="Tetratricopeptide repeat domain"/>
    <property type="match status" value="1"/>
</dbReference>
<dbReference type="Pfam" id="PF13432">
    <property type="entry name" value="TPR_16"/>
    <property type="match status" value="2"/>
</dbReference>
<dbReference type="AlphaFoldDB" id="S9TUZ8"/>
<evidence type="ECO:0000256" key="2">
    <source>
        <dbReference type="ARBA" id="ARBA00004496"/>
    </source>
</evidence>
<dbReference type="PROSITE" id="PS50005">
    <property type="entry name" value="TPR"/>
    <property type="match status" value="2"/>
</dbReference>
<proteinExistence type="inferred from homology"/>
<dbReference type="GO" id="GO:0005829">
    <property type="term" value="C:cytosol"/>
    <property type="evidence" value="ECO:0007669"/>
    <property type="project" value="TreeGrafter"/>
</dbReference>
<accession>S9TUZ8</accession>
<dbReference type="PROSITE" id="PS50293">
    <property type="entry name" value="TPR_REGION"/>
    <property type="match status" value="1"/>
</dbReference>
<evidence type="ECO:0000313" key="11">
    <source>
        <dbReference type="Proteomes" id="UP000015354"/>
    </source>
</evidence>
<keyword evidence="5" id="KW-0677">Repeat</keyword>
<evidence type="ECO:0000256" key="4">
    <source>
        <dbReference type="ARBA" id="ARBA00022490"/>
    </source>
</evidence>
<dbReference type="InterPro" id="IPR019734">
    <property type="entry name" value="TPR_rpt"/>
</dbReference>
<dbReference type="EMBL" id="ATMH01008273">
    <property type="protein sequence ID" value="EPY22257.1"/>
    <property type="molecule type" value="Genomic_DNA"/>
</dbReference>
<dbReference type="GO" id="GO:0005778">
    <property type="term" value="C:peroxisomal membrane"/>
    <property type="evidence" value="ECO:0007669"/>
    <property type="project" value="TreeGrafter"/>
</dbReference>
<dbReference type="OrthoDB" id="10006023at2759"/>
<evidence type="ECO:0000256" key="7">
    <source>
        <dbReference type="ARBA" id="ARBA00023140"/>
    </source>
</evidence>
<keyword evidence="7" id="KW-0576">Peroxisome</keyword>
<dbReference type="InterPro" id="IPR024111">
    <property type="entry name" value="PEX5/PEX5L"/>
</dbReference>
<name>S9TUZ8_9TRYP</name>
<feature type="compositionally biased region" description="Low complexity" evidence="9">
    <location>
        <begin position="139"/>
        <end position="167"/>
    </location>
</feature>
<keyword evidence="4" id="KW-0963">Cytoplasm</keyword>
<evidence type="ECO:0000256" key="5">
    <source>
        <dbReference type="ARBA" id="ARBA00022737"/>
    </source>
</evidence>
<dbReference type="PANTHER" id="PTHR10130">
    <property type="entry name" value="PEROXISOMAL TARGETING SIGNAL 1 RECEPTOR PEX5"/>
    <property type="match status" value="1"/>
</dbReference>
<protein>
    <submittedName>
        <fullName evidence="10">Peroxin-5</fullName>
    </submittedName>
</protein>
<comment type="similarity">
    <text evidence="3">Belongs to the peroxisomal targeting signal receptor family.</text>
</comment>
<dbReference type="GO" id="GO:0005052">
    <property type="term" value="F:peroxisome matrix targeting signal-1 binding"/>
    <property type="evidence" value="ECO:0007669"/>
    <property type="project" value="TreeGrafter"/>
</dbReference>
<dbReference type="GO" id="GO:0016560">
    <property type="term" value="P:protein import into peroxisome matrix, docking"/>
    <property type="evidence" value="ECO:0007669"/>
    <property type="project" value="TreeGrafter"/>
</dbReference>
<comment type="subcellular location">
    <subcellularLocation>
        <location evidence="2">Cytoplasm</location>
    </subcellularLocation>
    <subcellularLocation>
        <location evidence="1">Peroxisome</location>
    </subcellularLocation>
</comment>
<dbReference type="SUPFAM" id="SSF48452">
    <property type="entry name" value="TPR-like"/>
    <property type="match status" value="1"/>
</dbReference>
<feature type="region of interest" description="Disordered" evidence="9">
    <location>
        <begin position="139"/>
        <end position="169"/>
    </location>
</feature>
<dbReference type="Proteomes" id="UP000015354">
    <property type="component" value="Unassembled WGS sequence"/>
</dbReference>
<sequence length="624" mass="69536">MDCNMGAQMGQQFQKDAMGMPRQQHLYMDPALGVEHDAFMQMGGGMGGGQEWAHMMAAQHQHERMAAARQQHEMEQAFMQGQQQRAAGQGAAMMGPAQPQQRAFAAANQASMMQGMMAANMSMGLNMMMAPGAYQSMQQQSSFMPQSQDAAQQQQQQATRQSATVAANTDSAWAEKLGQQQWGQDYNDVQTFNVEGASNETVEEKTKNSEFYTFMDRIRNRELLIDEEKGELVQGPGPEQEVPQDAEYLRGLAAMEGIEVPAAMGMPGQMQQDPYVVDPDLAGNEDVEQWAQEYADMQDRMEKAANSTDYPFEPNNPYMHHDSPFEEGTELLAFGNLAEAALAFEAVCRKDNDNLDAWRLLGTTQAENEKDGLAILALNNARRINPRDLGVHAALSVSHTNEHNTEAAMESLKAWLLYNPQYESLANITVEPDPDLDIEMTDAFFFADPTRFREVKTLYEAAIEMNANDVNLFTNLGVLYNISHDYGAAAEVLRRAVDVNPQDAKLWNKLGASLANGSNAEQALEAYNRALDINPGYVRTMYNMAIAYSNLAKYTMAAKFIIRAIATQEGGTNPTGEVTEMATRAMWDLLRMTLNLLDRDDLVKLTYDRNLEPFIKEFKLEGMV</sequence>
<evidence type="ECO:0000256" key="1">
    <source>
        <dbReference type="ARBA" id="ARBA00004275"/>
    </source>
</evidence>
<evidence type="ECO:0000256" key="9">
    <source>
        <dbReference type="SAM" id="MobiDB-lite"/>
    </source>
</evidence>
<gene>
    <name evidence="10" type="ORF">STCU_08273</name>
</gene>
<keyword evidence="6 8" id="KW-0802">TPR repeat</keyword>
<keyword evidence="11" id="KW-1185">Reference proteome</keyword>
<dbReference type="InterPro" id="IPR011990">
    <property type="entry name" value="TPR-like_helical_dom_sf"/>
</dbReference>
<feature type="repeat" description="TPR" evidence="8">
    <location>
        <begin position="470"/>
        <end position="503"/>
    </location>
</feature>
<reference evidence="10 11" key="1">
    <citation type="journal article" date="2013" name="PLoS ONE">
        <title>Predicting the Proteins of Angomonas deanei, Strigomonas culicis and Their Respective Endosymbionts Reveals New Aspects of the Trypanosomatidae Family.</title>
        <authorList>
            <person name="Motta M.C."/>
            <person name="Martins A.C."/>
            <person name="de Souza S.S."/>
            <person name="Catta-Preta C.M."/>
            <person name="Silva R."/>
            <person name="Klein C.C."/>
            <person name="de Almeida L.G."/>
            <person name="de Lima Cunha O."/>
            <person name="Ciapina L.P."/>
            <person name="Brocchi M."/>
            <person name="Colabardini A.C."/>
            <person name="de Araujo Lima B."/>
            <person name="Machado C.R."/>
            <person name="de Almeida Soares C.M."/>
            <person name="Probst C.M."/>
            <person name="de Menezes C.B."/>
            <person name="Thompson C.E."/>
            <person name="Bartholomeu D.C."/>
            <person name="Gradia D.F."/>
            <person name="Pavoni D.P."/>
            <person name="Grisard E.C."/>
            <person name="Fantinatti-Garboggini F."/>
            <person name="Marchini F.K."/>
            <person name="Rodrigues-Luiz G.F."/>
            <person name="Wagner G."/>
            <person name="Goldman G.H."/>
            <person name="Fietto J.L."/>
            <person name="Elias M.C."/>
            <person name="Goldman M.H."/>
            <person name="Sagot M.F."/>
            <person name="Pereira M."/>
            <person name="Stoco P.H."/>
            <person name="de Mendonca-Neto R.P."/>
            <person name="Teixeira S.M."/>
            <person name="Maciel T.E."/>
            <person name="de Oliveira Mendes T.A."/>
            <person name="Urmenyi T.P."/>
            <person name="de Souza W."/>
            <person name="Schenkman S."/>
            <person name="de Vasconcelos A.T."/>
        </authorList>
    </citation>
    <scope>NUCLEOTIDE SEQUENCE [LARGE SCALE GENOMIC DNA]</scope>
</reference>
<evidence type="ECO:0000256" key="8">
    <source>
        <dbReference type="PROSITE-ProRule" id="PRU00339"/>
    </source>
</evidence>
<evidence type="ECO:0000313" key="10">
    <source>
        <dbReference type="EMBL" id="EPY22257.1"/>
    </source>
</evidence>
<dbReference type="SMART" id="SM00028">
    <property type="entry name" value="TPR"/>
    <property type="match status" value="4"/>
</dbReference>
<comment type="caution">
    <text evidence="10">The sequence shown here is derived from an EMBL/GenBank/DDBJ whole genome shotgun (WGS) entry which is preliminary data.</text>
</comment>
<organism evidence="10 11">
    <name type="scientific">Strigomonas culicis</name>
    <dbReference type="NCBI Taxonomy" id="28005"/>
    <lineage>
        <taxon>Eukaryota</taxon>
        <taxon>Discoba</taxon>
        <taxon>Euglenozoa</taxon>
        <taxon>Kinetoplastea</taxon>
        <taxon>Metakinetoplastina</taxon>
        <taxon>Trypanosomatida</taxon>
        <taxon>Trypanosomatidae</taxon>
        <taxon>Strigomonadinae</taxon>
        <taxon>Strigomonas</taxon>
    </lineage>
</organism>
<evidence type="ECO:0000256" key="3">
    <source>
        <dbReference type="ARBA" id="ARBA00005348"/>
    </source>
</evidence>
<evidence type="ECO:0000256" key="6">
    <source>
        <dbReference type="ARBA" id="ARBA00022803"/>
    </source>
</evidence>
<dbReference type="PANTHER" id="PTHR10130:SF0">
    <property type="entry name" value="GH08708P"/>
    <property type="match status" value="1"/>
</dbReference>